<comment type="caution">
    <text evidence="2">The sequence shown here is derived from an EMBL/GenBank/DDBJ whole genome shotgun (WGS) entry which is preliminary data.</text>
</comment>
<gene>
    <name evidence="2" type="ORF">AMEX_G2396</name>
</gene>
<protein>
    <submittedName>
        <fullName evidence="2">Uncharacterized protein</fullName>
    </submittedName>
</protein>
<proteinExistence type="predicted"/>
<dbReference type="AlphaFoldDB" id="A0A8T2MPA1"/>
<evidence type="ECO:0000256" key="1">
    <source>
        <dbReference type="SAM" id="MobiDB-lite"/>
    </source>
</evidence>
<evidence type="ECO:0000313" key="3">
    <source>
        <dbReference type="Proteomes" id="UP000752171"/>
    </source>
</evidence>
<name>A0A8T2MPA1_ASTMX</name>
<feature type="region of interest" description="Disordered" evidence="1">
    <location>
        <begin position="200"/>
        <end position="277"/>
    </location>
</feature>
<dbReference type="OrthoDB" id="5877502at2759"/>
<dbReference type="Proteomes" id="UP000752171">
    <property type="component" value="Unassembled WGS sequence"/>
</dbReference>
<feature type="compositionally biased region" description="Low complexity" evidence="1">
    <location>
        <begin position="369"/>
        <end position="382"/>
    </location>
</feature>
<dbReference type="GO" id="GO:0003727">
    <property type="term" value="F:single-stranded RNA binding"/>
    <property type="evidence" value="ECO:0007669"/>
    <property type="project" value="TreeGrafter"/>
</dbReference>
<evidence type="ECO:0000313" key="2">
    <source>
        <dbReference type="EMBL" id="KAG9283612.1"/>
    </source>
</evidence>
<organism evidence="2 3">
    <name type="scientific">Astyanax mexicanus</name>
    <name type="common">Blind cave fish</name>
    <name type="synonym">Astyanax fasciatus mexicanus</name>
    <dbReference type="NCBI Taxonomy" id="7994"/>
    <lineage>
        <taxon>Eukaryota</taxon>
        <taxon>Metazoa</taxon>
        <taxon>Chordata</taxon>
        <taxon>Craniata</taxon>
        <taxon>Vertebrata</taxon>
        <taxon>Euteleostomi</taxon>
        <taxon>Actinopterygii</taxon>
        <taxon>Neopterygii</taxon>
        <taxon>Teleostei</taxon>
        <taxon>Ostariophysi</taxon>
        <taxon>Characiformes</taxon>
        <taxon>Characoidei</taxon>
        <taxon>Acestrorhamphidae</taxon>
        <taxon>Acestrorhamphinae</taxon>
        <taxon>Astyanax</taxon>
    </lineage>
</organism>
<dbReference type="PANTHER" id="PTHR45762:SF14">
    <property type="entry name" value="SI:CH211-197H24.6"/>
    <property type="match status" value="1"/>
</dbReference>
<accession>A0A8T2MPA1</accession>
<dbReference type="PANTHER" id="PTHR45762">
    <property type="entry name" value="ZINC FINGER RNA-BINDING PROTEIN"/>
    <property type="match status" value="1"/>
</dbReference>
<feature type="region of interest" description="Disordered" evidence="1">
    <location>
        <begin position="360"/>
        <end position="382"/>
    </location>
</feature>
<sequence length="382" mass="41645">MEGQPNPQKKKNFGMKKKQQFHSGDIVFTRNGAIQTLPAMTKRLKTITEPVIGLQYVWEFRSPTKSVPPHYQCKLCKVQRLQNEMAAHIIGWKHCFRYIKKTHPDKMPHTEEAATKDPAIRKSVKTTAAEVEKESGRGQLRVVIKEPADVPAFQNMKSAHPNIGGPGVAGLLGPPPRGLHSGGPFDGGFPDPTFPGEYPPRGGMMSDFSPGMHGGLGDSPMKRGLSGSGRYDSGPGPDRFMGSPDNMQRFPNSGPMRMGSDDFGGGPRNEGMGRPYPGDISMDRERMMGGGPKGPESSSTLAALLRCLDTFRIENEDDAQIVLKVTQKLTDVLMEYRLRSISSGPSSGLSSSLGSMNYSSRMPLSSNDRYSGGMSGSSRYYN</sequence>
<reference evidence="2 3" key="1">
    <citation type="submission" date="2021-07" db="EMBL/GenBank/DDBJ databases">
        <authorList>
            <person name="Imarazene B."/>
            <person name="Zahm M."/>
            <person name="Klopp C."/>
            <person name="Cabau C."/>
            <person name="Beille S."/>
            <person name="Jouanno E."/>
            <person name="Castinel A."/>
            <person name="Lluch J."/>
            <person name="Gil L."/>
            <person name="Kuchtly C."/>
            <person name="Lopez Roques C."/>
            <person name="Donnadieu C."/>
            <person name="Parrinello H."/>
            <person name="Journot L."/>
            <person name="Du K."/>
            <person name="Schartl M."/>
            <person name="Retaux S."/>
            <person name="Guiguen Y."/>
        </authorList>
    </citation>
    <scope>NUCLEOTIDE SEQUENCE [LARGE SCALE GENOMIC DNA]</scope>
    <source>
        <strain evidence="2">Pach_M1</strain>
        <tissue evidence="2">Testis</tissue>
    </source>
</reference>
<dbReference type="GO" id="GO:0003725">
    <property type="term" value="F:double-stranded RNA binding"/>
    <property type="evidence" value="ECO:0007669"/>
    <property type="project" value="TreeGrafter"/>
</dbReference>
<dbReference type="GO" id="GO:0071011">
    <property type="term" value="C:precatalytic spliceosome"/>
    <property type="evidence" value="ECO:0007669"/>
    <property type="project" value="TreeGrafter"/>
</dbReference>
<dbReference type="EMBL" id="JAICCE010000001">
    <property type="protein sequence ID" value="KAG9283612.1"/>
    <property type="molecule type" value="Genomic_DNA"/>
</dbReference>